<evidence type="ECO:0000259" key="5">
    <source>
        <dbReference type="Pfam" id="PF04069"/>
    </source>
</evidence>
<dbReference type="CDD" id="cd13639">
    <property type="entry name" value="PBP2_OpuAC_like"/>
    <property type="match status" value="1"/>
</dbReference>
<name>A0A7K2ITR1_9ACTN</name>
<dbReference type="PANTHER" id="PTHR47737">
    <property type="entry name" value="GLYCINE BETAINE/PROLINE BETAINE TRANSPORT SYSTEM PERMEASE PROTEIN PROW"/>
    <property type="match status" value="1"/>
</dbReference>
<evidence type="ECO:0000256" key="1">
    <source>
        <dbReference type="ARBA" id="ARBA00004236"/>
    </source>
</evidence>
<feature type="domain" description="ABC-type glycine betaine transport system substrate-binding" evidence="5">
    <location>
        <begin position="44"/>
        <end position="292"/>
    </location>
</feature>
<evidence type="ECO:0000313" key="9">
    <source>
        <dbReference type="Proteomes" id="UP001585053"/>
    </source>
</evidence>
<organism evidence="7 8">
    <name type="scientific">Nocardiopsis alba</name>
    <dbReference type="NCBI Taxonomy" id="53437"/>
    <lineage>
        <taxon>Bacteria</taxon>
        <taxon>Bacillati</taxon>
        <taxon>Actinomycetota</taxon>
        <taxon>Actinomycetes</taxon>
        <taxon>Streptosporangiales</taxon>
        <taxon>Nocardiopsidaceae</taxon>
        <taxon>Nocardiopsis</taxon>
    </lineage>
</organism>
<keyword evidence="4" id="KW-0472">Membrane</keyword>
<reference evidence="6 9" key="2">
    <citation type="submission" date="2024-01" db="EMBL/GenBank/DDBJ databases">
        <title>Genome mining of biosynthetic gene clusters to explore secondary metabolites of Streptomyces sp.</title>
        <authorList>
            <person name="Baig A."/>
            <person name="Ajitkumar Shintre N."/>
            <person name="Kumar H."/>
            <person name="Anbarasu A."/>
            <person name="Ramaiah S."/>
        </authorList>
    </citation>
    <scope>NUCLEOTIDE SEQUENCE [LARGE SCALE GENOMIC DNA]</scope>
    <source>
        <strain evidence="6 9">A01</strain>
    </source>
</reference>
<dbReference type="GO" id="GO:0015871">
    <property type="term" value="P:choline transport"/>
    <property type="evidence" value="ECO:0007669"/>
    <property type="project" value="TreeGrafter"/>
</dbReference>
<dbReference type="GO" id="GO:0031460">
    <property type="term" value="P:glycine betaine transport"/>
    <property type="evidence" value="ECO:0007669"/>
    <property type="project" value="TreeGrafter"/>
</dbReference>
<evidence type="ECO:0000256" key="4">
    <source>
        <dbReference type="ARBA" id="ARBA00023136"/>
    </source>
</evidence>
<dbReference type="RefSeq" id="WP_017534449.1">
    <property type="nucleotide sequence ID" value="NZ_JAYMRS010000004.1"/>
</dbReference>
<proteinExistence type="predicted"/>
<dbReference type="PANTHER" id="PTHR47737:SF1">
    <property type="entry name" value="GLYCINE BETAINE_PROLINE BETAINE TRANSPORT SYSTEM PERMEASE PROTEIN PROW"/>
    <property type="match status" value="1"/>
</dbReference>
<dbReference type="AlphaFoldDB" id="A0A7K2ITR1"/>
<keyword evidence="2" id="KW-0813">Transport</keyword>
<comment type="subcellular location">
    <subcellularLocation>
        <location evidence="1">Cell membrane</location>
    </subcellularLocation>
</comment>
<keyword evidence="9" id="KW-1185">Reference proteome</keyword>
<gene>
    <name evidence="7" type="ORF">GTW20_13105</name>
    <name evidence="6" type="ORF">VSQ78_13355</name>
</gene>
<comment type="caution">
    <text evidence="7">The sequence shown here is derived from an EMBL/GenBank/DDBJ whole genome shotgun (WGS) entry which is preliminary data.</text>
</comment>
<evidence type="ECO:0000313" key="7">
    <source>
        <dbReference type="EMBL" id="MYR33175.1"/>
    </source>
</evidence>
<protein>
    <submittedName>
        <fullName evidence="6">Glycine betaine ABC transporter substrate-binding protein</fullName>
    </submittedName>
    <submittedName>
        <fullName evidence="7">Glycine/betaine ABC transporter substrate-binding protein</fullName>
    </submittedName>
</protein>
<evidence type="ECO:0000256" key="2">
    <source>
        <dbReference type="ARBA" id="ARBA00022448"/>
    </source>
</evidence>
<keyword evidence="3" id="KW-1003">Cell membrane</keyword>
<dbReference type="GO" id="GO:0015226">
    <property type="term" value="F:carnitine transmembrane transporter activity"/>
    <property type="evidence" value="ECO:0007669"/>
    <property type="project" value="TreeGrafter"/>
</dbReference>
<accession>A0A7K2ITR1</accession>
<sequence length="310" mass="33750">MYGRKSVVGPVAAGLTGLLLLTACSGGDGNLIGGLGSGPEDLDEIEIAMIAWEEDVAVTHMWRAILEEKGYDVTITDVDVEAAFEGVAEGDSDLYLDVWLPVTHHEYMEQIRDRTESLGSWYENAVLTLTVPDYMEDVYSIDDLPGIADELDNRIVGIDPGAGLTRVTREETMPGYGLDEDFELVTSSGAGMMAELDAAIAEREPIVVTLWRPHPAYAQYGLKDLEDPQGLMGGVESLHALGREGFGADYPELSGWIEDWTMTDDELASLEAFTVGPDVTDPEQGARAWLAENPLFLERTLGEDAEGLEF</sequence>
<dbReference type="Gene3D" id="3.40.190.100">
    <property type="entry name" value="Glycine betaine-binding periplasmic protein, domain 2"/>
    <property type="match status" value="2"/>
</dbReference>
<dbReference type="InterPro" id="IPR007210">
    <property type="entry name" value="ABC_Gly_betaine_transp_sub-bd"/>
</dbReference>
<dbReference type="Proteomes" id="UP000467124">
    <property type="component" value="Unassembled WGS sequence"/>
</dbReference>
<dbReference type="PROSITE" id="PS51257">
    <property type="entry name" value="PROKAR_LIPOPROTEIN"/>
    <property type="match status" value="1"/>
</dbReference>
<reference evidence="7 8" key="1">
    <citation type="journal article" date="2019" name="Nat. Commun.">
        <title>The antimicrobial potential of Streptomyces from insect microbiomes.</title>
        <authorList>
            <person name="Chevrette M.G."/>
            <person name="Carlson C.M."/>
            <person name="Ortega H.E."/>
            <person name="Thomas C."/>
            <person name="Ananiev G.E."/>
            <person name="Barns K.J."/>
            <person name="Book A.J."/>
            <person name="Cagnazzo J."/>
            <person name="Carlos C."/>
            <person name="Flanigan W."/>
            <person name="Grubbs K.J."/>
            <person name="Horn H.A."/>
            <person name="Hoffmann F.M."/>
            <person name="Klassen J.L."/>
            <person name="Knack J.J."/>
            <person name="Lewin G.R."/>
            <person name="McDonald B.R."/>
            <person name="Muller L."/>
            <person name="Melo W.G.P."/>
            <person name="Pinto-Tomas A.A."/>
            <person name="Schmitz A."/>
            <person name="Wendt-Pienkowski E."/>
            <person name="Wildman S."/>
            <person name="Zhao M."/>
            <person name="Zhang F."/>
            <person name="Bugni T.S."/>
            <person name="Andes D.R."/>
            <person name="Pupo M.T."/>
            <person name="Currie C.R."/>
        </authorList>
    </citation>
    <scope>NUCLEOTIDE SEQUENCE [LARGE SCALE GENOMIC DNA]</scope>
    <source>
        <strain evidence="7 8">SID5840</strain>
    </source>
</reference>
<dbReference type="EMBL" id="WWHY01000001">
    <property type="protein sequence ID" value="MYR33175.1"/>
    <property type="molecule type" value="Genomic_DNA"/>
</dbReference>
<dbReference type="EMBL" id="JAYMRS010000004">
    <property type="protein sequence ID" value="MFB8768692.1"/>
    <property type="molecule type" value="Genomic_DNA"/>
</dbReference>
<dbReference type="Pfam" id="PF04069">
    <property type="entry name" value="OpuAC"/>
    <property type="match status" value="1"/>
</dbReference>
<evidence type="ECO:0000256" key="3">
    <source>
        <dbReference type="ARBA" id="ARBA00022475"/>
    </source>
</evidence>
<dbReference type="SUPFAM" id="SSF53850">
    <property type="entry name" value="Periplasmic binding protein-like II"/>
    <property type="match status" value="1"/>
</dbReference>
<evidence type="ECO:0000313" key="6">
    <source>
        <dbReference type="EMBL" id="MFB8768692.1"/>
    </source>
</evidence>
<dbReference type="Gene3D" id="3.10.105.10">
    <property type="entry name" value="Dipeptide-binding Protein, Domain 3"/>
    <property type="match status" value="2"/>
</dbReference>
<evidence type="ECO:0000313" key="8">
    <source>
        <dbReference type="Proteomes" id="UP000467124"/>
    </source>
</evidence>
<dbReference type="GO" id="GO:0005275">
    <property type="term" value="F:amine transmembrane transporter activity"/>
    <property type="evidence" value="ECO:0007669"/>
    <property type="project" value="TreeGrafter"/>
</dbReference>
<dbReference type="Proteomes" id="UP001585053">
    <property type="component" value="Unassembled WGS sequence"/>
</dbReference>
<dbReference type="GO" id="GO:0043190">
    <property type="term" value="C:ATP-binding cassette (ABC) transporter complex"/>
    <property type="evidence" value="ECO:0007669"/>
    <property type="project" value="InterPro"/>
</dbReference>